<dbReference type="PRINTS" id="PR00110">
    <property type="entry name" value="ALPHAAMYLASE"/>
</dbReference>
<feature type="signal peptide" evidence="13">
    <location>
        <begin position="1"/>
        <end position="28"/>
    </location>
</feature>
<dbReference type="GO" id="GO:0046872">
    <property type="term" value="F:metal ion binding"/>
    <property type="evidence" value="ECO:0007669"/>
    <property type="project" value="UniProtKB-KW"/>
</dbReference>
<dbReference type="SUPFAM" id="SSF51011">
    <property type="entry name" value="Glycosyl hydrolase domain"/>
    <property type="match status" value="1"/>
</dbReference>
<dbReference type="Pfam" id="PF02806">
    <property type="entry name" value="Alpha-amylase_C"/>
    <property type="match status" value="1"/>
</dbReference>
<evidence type="ECO:0000256" key="1">
    <source>
        <dbReference type="ARBA" id="ARBA00000548"/>
    </source>
</evidence>
<dbReference type="EC" id="3.2.1.1" evidence="4 12"/>
<dbReference type="CDD" id="cd11317">
    <property type="entry name" value="AmyAc_bac_euk_AmyA"/>
    <property type="match status" value="1"/>
</dbReference>
<evidence type="ECO:0000256" key="6">
    <source>
        <dbReference type="ARBA" id="ARBA00022723"/>
    </source>
</evidence>
<dbReference type="InterPro" id="IPR013780">
    <property type="entry name" value="Glyco_hydro_b"/>
</dbReference>
<dbReference type="Proteomes" id="UP000757435">
    <property type="component" value="Unassembled WGS sequence"/>
</dbReference>
<evidence type="ECO:0000313" key="17">
    <source>
        <dbReference type="Proteomes" id="UP000757435"/>
    </source>
</evidence>
<proteinExistence type="inferred from homology"/>
<dbReference type="InterPro" id="IPR031319">
    <property type="entry name" value="A-amylase_C"/>
</dbReference>
<dbReference type="GO" id="GO:0005975">
    <property type="term" value="P:carbohydrate metabolic process"/>
    <property type="evidence" value="ECO:0007669"/>
    <property type="project" value="InterPro"/>
</dbReference>
<dbReference type="InterPro" id="IPR006048">
    <property type="entry name" value="A-amylase/branching_C"/>
</dbReference>
<feature type="chain" id="PRO_5036738477" description="Alpha-amylase" evidence="13">
    <location>
        <begin position="29"/>
        <end position="499"/>
    </location>
</feature>
<keyword evidence="8" id="KW-0106">Calcium</keyword>
<sequence>MRFKKFWCSALFFSFLVLPLLLTSKSFDGFFAVSSSVSSPVPTSSSERSVFVHLFEWKWDDVAQECENFLAPNGYGAVQVSPATEHILAPQNPWWQRYQPVSYKINSRSGDRSQFAQMIARCHAVGVKVYADAVINHMAGIEGGVGSAGSVFTKYDYPGLYQPSDFHTCKANIKNYGIHKEVTQCELVGLADLDTSSPKVRRQIANYLADLVHLGVDGFRVDAAKHMDTQDIGAIVQLLQNATNVKPFIYQEVIDPGNEAVRKSEYYPNGKVIESEYGKFLGAKFLGIGGQTLSQLQTLGEAWGLMPNEKAIVFIDNHDKQRGHAGGGTYLTYKNGKLYDLANVFMLAFPYGTPQVMSSYVFTDSDQGPPANAQGQTDAVYVNGQTTCLKQWVCEHRHRAIAPMVKFRNQVAPDAPVTHWWSNGNNQIAFGRGSQGFVVINRENQLLTQTFQTNLPAGQYRNLIAEEALPEPMIVNAKGELMVTVNGMEAIAINLNSKL</sequence>
<dbReference type="InterPro" id="IPR006047">
    <property type="entry name" value="GH13_cat_dom"/>
</dbReference>
<dbReference type="EMBL" id="JAHHHD010000024">
    <property type="protein sequence ID" value="MBW4660729.1"/>
    <property type="molecule type" value="Genomic_DNA"/>
</dbReference>
<keyword evidence="13" id="KW-0732">Signal</keyword>
<evidence type="ECO:0000256" key="12">
    <source>
        <dbReference type="RuleBase" id="RU361134"/>
    </source>
</evidence>
<evidence type="ECO:0000259" key="14">
    <source>
        <dbReference type="SMART" id="SM00632"/>
    </source>
</evidence>
<keyword evidence="6" id="KW-0479">Metal-binding</keyword>
<dbReference type="AlphaFoldDB" id="A0A951QF10"/>
<evidence type="ECO:0000256" key="11">
    <source>
        <dbReference type="RuleBase" id="RU003615"/>
    </source>
</evidence>
<evidence type="ECO:0000256" key="5">
    <source>
        <dbReference type="ARBA" id="ARBA00017303"/>
    </source>
</evidence>
<evidence type="ECO:0000256" key="4">
    <source>
        <dbReference type="ARBA" id="ARBA00012595"/>
    </source>
</evidence>
<keyword evidence="7 12" id="KW-0378">Hydrolase</keyword>
<evidence type="ECO:0000256" key="3">
    <source>
        <dbReference type="ARBA" id="ARBA00008061"/>
    </source>
</evidence>
<evidence type="ECO:0000256" key="2">
    <source>
        <dbReference type="ARBA" id="ARBA00001913"/>
    </source>
</evidence>
<comment type="caution">
    <text evidence="16">The sequence shown here is derived from an EMBL/GenBank/DDBJ whole genome shotgun (WGS) entry which is preliminary data.</text>
</comment>
<comment type="catalytic activity">
    <reaction evidence="1 12">
        <text>Endohydrolysis of (1-&gt;4)-alpha-D-glucosidic linkages in polysaccharides containing three or more (1-&gt;4)-alpha-linked D-glucose units.</text>
        <dbReference type="EC" id="3.2.1.1"/>
    </reaction>
</comment>
<reference evidence="16" key="2">
    <citation type="journal article" date="2022" name="Microbiol. Resour. Announc.">
        <title>Metagenome Sequencing to Explore Phylogenomics of Terrestrial Cyanobacteria.</title>
        <authorList>
            <person name="Ward R.D."/>
            <person name="Stajich J.E."/>
            <person name="Johansen J.R."/>
            <person name="Huntemann M."/>
            <person name="Clum A."/>
            <person name="Foster B."/>
            <person name="Foster B."/>
            <person name="Roux S."/>
            <person name="Palaniappan K."/>
            <person name="Varghese N."/>
            <person name="Mukherjee S."/>
            <person name="Reddy T.B.K."/>
            <person name="Daum C."/>
            <person name="Copeland A."/>
            <person name="Chen I.A."/>
            <person name="Ivanova N.N."/>
            <person name="Kyrpides N.C."/>
            <person name="Shapiro N."/>
            <person name="Eloe-Fadrosh E.A."/>
            <person name="Pietrasiak N."/>
        </authorList>
    </citation>
    <scope>NUCLEOTIDE SEQUENCE</scope>
    <source>
        <strain evidence="16">UHER 2000/2452</strain>
    </source>
</reference>
<evidence type="ECO:0000259" key="15">
    <source>
        <dbReference type="SMART" id="SM00642"/>
    </source>
</evidence>
<feature type="domain" description="Glycosyl hydrolase family 13 catalytic" evidence="15">
    <location>
        <begin position="49"/>
        <end position="408"/>
    </location>
</feature>
<dbReference type="InterPro" id="IPR017853">
    <property type="entry name" value="GH"/>
</dbReference>
<keyword evidence="9 12" id="KW-0119">Carbohydrate metabolism</keyword>
<evidence type="ECO:0000313" key="16">
    <source>
        <dbReference type="EMBL" id="MBW4660729.1"/>
    </source>
</evidence>
<dbReference type="SMART" id="SM00642">
    <property type="entry name" value="Aamy"/>
    <property type="match status" value="1"/>
</dbReference>
<dbReference type="InterPro" id="IPR006046">
    <property type="entry name" value="Alpha_amylase"/>
</dbReference>
<accession>A0A951QF10</accession>
<dbReference type="Pfam" id="PF00128">
    <property type="entry name" value="Alpha-amylase"/>
    <property type="match status" value="1"/>
</dbReference>
<evidence type="ECO:0000256" key="7">
    <source>
        <dbReference type="ARBA" id="ARBA00022801"/>
    </source>
</evidence>
<dbReference type="PANTHER" id="PTHR43447">
    <property type="entry name" value="ALPHA-AMYLASE"/>
    <property type="match status" value="1"/>
</dbReference>
<reference evidence="16" key="1">
    <citation type="submission" date="2021-05" db="EMBL/GenBank/DDBJ databases">
        <authorList>
            <person name="Pietrasiak N."/>
            <person name="Ward R."/>
            <person name="Stajich J.E."/>
            <person name="Kurbessoian T."/>
        </authorList>
    </citation>
    <scope>NUCLEOTIDE SEQUENCE</scope>
    <source>
        <strain evidence="16">UHER 2000/2452</strain>
    </source>
</reference>
<dbReference type="Gene3D" id="3.20.20.80">
    <property type="entry name" value="Glycosidases"/>
    <property type="match status" value="1"/>
</dbReference>
<feature type="domain" description="Alpha-amylase C-terminal" evidence="14">
    <location>
        <begin position="418"/>
        <end position="498"/>
    </location>
</feature>
<dbReference type="Gene3D" id="2.60.40.1180">
    <property type="entry name" value="Golgi alpha-mannosidase II"/>
    <property type="match status" value="1"/>
</dbReference>
<name>A0A951QF10_9CYAN</name>
<comment type="similarity">
    <text evidence="3 11">Belongs to the glycosyl hydrolase 13 family.</text>
</comment>
<dbReference type="GO" id="GO:0004556">
    <property type="term" value="F:alpha-amylase activity"/>
    <property type="evidence" value="ECO:0007669"/>
    <property type="project" value="UniProtKB-UniRule"/>
</dbReference>
<protein>
    <recommendedName>
        <fullName evidence="5 12">Alpha-amylase</fullName>
        <ecNumber evidence="4 12">3.2.1.1</ecNumber>
    </recommendedName>
</protein>
<evidence type="ECO:0000256" key="9">
    <source>
        <dbReference type="ARBA" id="ARBA00023277"/>
    </source>
</evidence>
<dbReference type="SMART" id="SM00632">
    <property type="entry name" value="Aamy_C"/>
    <property type="match status" value="1"/>
</dbReference>
<evidence type="ECO:0000256" key="13">
    <source>
        <dbReference type="SAM" id="SignalP"/>
    </source>
</evidence>
<evidence type="ECO:0000256" key="10">
    <source>
        <dbReference type="ARBA" id="ARBA00023295"/>
    </source>
</evidence>
<comment type="cofactor">
    <cofactor evidence="2">
        <name>Ca(2+)</name>
        <dbReference type="ChEBI" id="CHEBI:29108"/>
    </cofactor>
</comment>
<keyword evidence="10 12" id="KW-0326">Glycosidase</keyword>
<evidence type="ECO:0000256" key="8">
    <source>
        <dbReference type="ARBA" id="ARBA00022837"/>
    </source>
</evidence>
<dbReference type="SUPFAM" id="SSF51445">
    <property type="entry name" value="(Trans)glycosidases"/>
    <property type="match status" value="1"/>
</dbReference>
<organism evidence="16 17">
    <name type="scientific">Drouetiella hepatica Uher 2000/2452</name>
    <dbReference type="NCBI Taxonomy" id="904376"/>
    <lineage>
        <taxon>Bacteria</taxon>
        <taxon>Bacillati</taxon>
        <taxon>Cyanobacteriota</taxon>
        <taxon>Cyanophyceae</taxon>
        <taxon>Oculatellales</taxon>
        <taxon>Oculatellaceae</taxon>
        <taxon>Drouetiella</taxon>
    </lineage>
</organism>
<gene>
    <name evidence="16" type="ORF">KME15_18805</name>
</gene>